<comment type="caution">
    <text evidence="2">The sequence shown here is derived from an EMBL/GenBank/DDBJ whole genome shotgun (WGS) entry which is preliminary data.</text>
</comment>
<protein>
    <recommendedName>
        <fullName evidence="1">F-box domain-containing protein</fullName>
    </recommendedName>
</protein>
<dbReference type="InterPro" id="IPR036047">
    <property type="entry name" value="F-box-like_dom_sf"/>
</dbReference>
<sequence>MASATSSSSPNYLGDFSHIPLEICREIFSRLPNGDIKNLRLTSSFFNAASTLRFDRIFISANPRNIEVVHAVANHNKYRQSVSEIVWDDARFANPRPQRTYSGRDISWSEEDDCPKWFAHACKENIHMLKTYNEDDVDRPETIARQKQLDNAMSLPKAWALHEEFRHQQDHVIAIGADQDAFRYALARFPAVRTITITPAAHGVLFAPLYATPMIRSFPPGFVHAVPRGWPTEWGKRPTSIQAPLWGDADEQTKDLWRGFRIITRILAREEHHVTDFVIDVHQLTTGLNCHIFDHPCEELDNFMCVLERPGFRRLDLSLLVGGLERYEWISYRSGRLKDALSKASDLEHISLHTDLDKDVDGAGPGLTEHFVPLRTIFPIEKWSRLQHFGLSHFLVIKSDLISFLAALPNTLRTVELSYLSFLGNNDDHASLLNDMRNTLGWRHKAPGDRPRVSMAVHTRPARIGRTVWIDNEVHSFLYEDGDNPFGKEAMPESDTIFLGTGIETDEFDPSYRRPYAHNMYLAELGITRLDEYELECVAHGLSYRDFM</sequence>
<feature type="domain" description="F-box" evidence="1">
    <location>
        <begin position="16"/>
        <end position="50"/>
    </location>
</feature>
<keyword evidence="3" id="KW-1185">Reference proteome</keyword>
<dbReference type="OrthoDB" id="5422579at2759"/>
<dbReference type="InterPro" id="IPR001810">
    <property type="entry name" value="F-box_dom"/>
</dbReference>
<gene>
    <name evidence="2" type="ORF">B0T10DRAFT_502212</name>
</gene>
<evidence type="ECO:0000313" key="3">
    <source>
        <dbReference type="Proteomes" id="UP000777438"/>
    </source>
</evidence>
<dbReference type="Pfam" id="PF00646">
    <property type="entry name" value="F-box"/>
    <property type="match status" value="1"/>
</dbReference>
<dbReference type="SUPFAM" id="SSF81383">
    <property type="entry name" value="F-box domain"/>
    <property type="match status" value="1"/>
</dbReference>
<dbReference type="CDD" id="cd09917">
    <property type="entry name" value="F-box_SF"/>
    <property type="match status" value="1"/>
</dbReference>
<accession>A0A9P8VQD7</accession>
<dbReference type="AlphaFoldDB" id="A0A9P8VQD7"/>
<name>A0A9P8VQD7_9HYPO</name>
<reference evidence="2 3" key="1">
    <citation type="journal article" date="2021" name="Nat. Commun.">
        <title>Genetic determinants of endophytism in the Arabidopsis root mycobiome.</title>
        <authorList>
            <person name="Mesny F."/>
            <person name="Miyauchi S."/>
            <person name="Thiergart T."/>
            <person name="Pickel B."/>
            <person name="Atanasova L."/>
            <person name="Karlsson M."/>
            <person name="Huettel B."/>
            <person name="Barry K.W."/>
            <person name="Haridas S."/>
            <person name="Chen C."/>
            <person name="Bauer D."/>
            <person name="Andreopoulos W."/>
            <person name="Pangilinan J."/>
            <person name="LaButti K."/>
            <person name="Riley R."/>
            <person name="Lipzen A."/>
            <person name="Clum A."/>
            <person name="Drula E."/>
            <person name="Henrissat B."/>
            <person name="Kohler A."/>
            <person name="Grigoriev I.V."/>
            <person name="Martin F.M."/>
            <person name="Hacquard S."/>
        </authorList>
    </citation>
    <scope>NUCLEOTIDE SEQUENCE [LARGE SCALE GENOMIC DNA]</scope>
    <source>
        <strain evidence="2 3">MPI-CAGE-CH-0241</strain>
    </source>
</reference>
<dbReference type="Proteomes" id="UP000777438">
    <property type="component" value="Unassembled WGS sequence"/>
</dbReference>
<organism evidence="2 3">
    <name type="scientific">Thelonectria olida</name>
    <dbReference type="NCBI Taxonomy" id="1576542"/>
    <lineage>
        <taxon>Eukaryota</taxon>
        <taxon>Fungi</taxon>
        <taxon>Dikarya</taxon>
        <taxon>Ascomycota</taxon>
        <taxon>Pezizomycotina</taxon>
        <taxon>Sordariomycetes</taxon>
        <taxon>Hypocreomycetidae</taxon>
        <taxon>Hypocreales</taxon>
        <taxon>Nectriaceae</taxon>
        <taxon>Thelonectria</taxon>
    </lineage>
</organism>
<dbReference type="EMBL" id="JAGPYM010000094">
    <property type="protein sequence ID" value="KAH6867675.1"/>
    <property type="molecule type" value="Genomic_DNA"/>
</dbReference>
<evidence type="ECO:0000259" key="1">
    <source>
        <dbReference type="Pfam" id="PF00646"/>
    </source>
</evidence>
<evidence type="ECO:0000313" key="2">
    <source>
        <dbReference type="EMBL" id="KAH6867675.1"/>
    </source>
</evidence>
<proteinExistence type="predicted"/>